<dbReference type="Gene3D" id="3.40.1570.10">
    <property type="entry name" value="HemS/ChuS/ChuX like domains"/>
    <property type="match status" value="2"/>
</dbReference>
<name>A0A0B4XHV8_9GAMM</name>
<protein>
    <recommendedName>
        <fullName evidence="1">Haemin-degrading HemS/ChuX domain-containing protein</fullName>
    </recommendedName>
</protein>
<dbReference type="KEGG" id="apac:S7S_01160"/>
<feature type="domain" description="Haemin-degrading HemS/ChuX" evidence="1">
    <location>
        <begin position="212"/>
        <end position="342"/>
    </location>
</feature>
<dbReference type="HOGENOM" id="CLU_926336_0_0_6"/>
<evidence type="ECO:0000259" key="1">
    <source>
        <dbReference type="Pfam" id="PF05171"/>
    </source>
</evidence>
<accession>A0A0B4XHV8</accession>
<proteinExistence type="predicted"/>
<dbReference type="CDD" id="cd16831">
    <property type="entry name" value="HemS-like_C"/>
    <property type="match status" value="1"/>
</dbReference>
<feature type="domain" description="Haemin-degrading HemS/ChuX" evidence="1">
    <location>
        <begin position="40"/>
        <end position="160"/>
    </location>
</feature>
<dbReference type="AlphaFoldDB" id="A0A0B4XHV8"/>
<dbReference type="STRING" id="391936.S7S_01160"/>
<dbReference type="Pfam" id="PF05171">
    <property type="entry name" value="HemS"/>
    <property type="match status" value="2"/>
</dbReference>
<dbReference type="InterPro" id="IPR007845">
    <property type="entry name" value="HemS/ChuX_dom"/>
</dbReference>
<dbReference type="GO" id="GO:0006826">
    <property type="term" value="P:iron ion transport"/>
    <property type="evidence" value="ECO:0007669"/>
    <property type="project" value="InterPro"/>
</dbReference>
<organism evidence="2 3">
    <name type="scientific">Isoalcanivorax pacificus W11-5</name>
    <dbReference type="NCBI Taxonomy" id="391936"/>
    <lineage>
        <taxon>Bacteria</taxon>
        <taxon>Pseudomonadati</taxon>
        <taxon>Pseudomonadota</taxon>
        <taxon>Gammaproteobacteria</taxon>
        <taxon>Oceanospirillales</taxon>
        <taxon>Alcanivoracaceae</taxon>
        <taxon>Isoalcanivorax</taxon>
    </lineage>
</organism>
<sequence length="350" mass="38579">MLGGCALTDFDCIHVLEAEPMNALPNVSLWRMPWPAPLGACAATLGDRVLRLQDEPGAILKALYRFDQLEAGTHNRACHLWQTAPYAPLEFNGADGVARVRHDALTLMLYSRQWALALAVLAPVAGIAPRSLLFFDRHGHLLHQLHVPDGTAGMAFEELVCAMLHPDQRQLPLPQPPMGDVEVAHLDLPALEQSWSVLREPQEFDALLRRYGVRRLRAYRQVRDKFARAVSLDSVPALLALAAARQTPVRMCCGNRGSVQSFEGPVSLPVWQGGSLCIRQPGVRFSLNMREVASVWRVRKPAADSIVTSIELFDGEDQRVLTLSGASGYGRLELPSWRALLADSLLPPEA</sequence>
<dbReference type="Proteomes" id="UP000006764">
    <property type="component" value="Chromosome"/>
</dbReference>
<evidence type="ECO:0000313" key="2">
    <source>
        <dbReference type="EMBL" id="AJD46656.1"/>
    </source>
</evidence>
<dbReference type="SUPFAM" id="SSF144064">
    <property type="entry name" value="Heme iron utilization protein-like"/>
    <property type="match status" value="1"/>
</dbReference>
<reference evidence="2 3" key="1">
    <citation type="journal article" date="2012" name="J. Bacteriol.">
        <title>Genome sequence of an alkane-degrading bacterium, Alcanivorax pacificus type strain W11-5, isolated from deep sea sediment.</title>
        <authorList>
            <person name="Lai Q."/>
            <person name="Shao Z."/>
        </authorList>
    </citation>
    <scope>NUCLEOTIDE SEQUENCE [LARGE SCALE GENOMIC DNA]</scope>
    <source>
        <strain evidence="2 3">W11-5</strain>
    </source>
</reference>
<keyword evidence="3" id="KW-1185">Reference proteome</keyword>
<dbReference type="OrthoDB" id="316630at2"/>
<evidence type="ECO:0000313" key="3">
    <source>
        <dbReference type="Proteomes" id="UP000006764"/>
    </source>
</evidence>
<gene>
    <name evidence="2" type="ORF">S7S_01160</name>
</gene>
<dbReference type="InterPro" id="IPR053733">
    <property type="entry name" value="Heme_Transport_Util_sf"/>
</dbReference>
<dbReference type="EMBL" id="CP004387">
    <property type="protein sequence ID" value="AJD46656.1"/>
    <property type="molecule type" value="Genomic_DNA"/>
</dbReference>